<keyword evidence="6" id="KW-0812">Transmembrane</keyword>
<dbReference type="GO" id="GO:0016020">
    <property type="term" value="C:membrane"/>
    <property type="evidence" value="ECO:0007669"/>
    <property type="project" value="UniProtKB-SubCell"/>
</dbReference>
<sequence length="518" mass="61623">MPLEANTLIHDTNSINTTSHNGNIVFIKKLWKKIIKIKFNYLQISLFVNFLLFFLIGFLIIAFYNNNKQYWKEEALKLKEYDLTFSNVSYYSPIVQKNIPPLWRHPIVSNVNCSRLLNGDKMYIENEYKNLKKLKYLQNTFSTSCEYIKKRGYYPDQPLSEEESNFPIAYIRTIYTDYLTIEYQFLLTYAPQNHYCFVVDKKQKGDFHSKIFALSNCFPNIHLITNRYDMDSNGFNINLANYDCMKYLSKKNFKYLIILNNDDMPLKTNKELVEILKTFNGTIDAEYIQDPSYYSETRVNLKLNWTLGHLELFKKGDQRNLNKKILSSSLSFQKGMVQISYPKETIEYLVNELNLTKYLNQLNDMKLFASDELSFQTLIANKYLNIPGRVDIECIQKDNLFQKSYMTRYTKWNINKTCDDDIVRHYICLQNVKTLQKLKNMPHFFINKFKSETDIGGLTCWAEYLYNRTYFQPYVPIKKTFYENLATVQYKNLSPQIKDKEKLCNMSKRMNSSYNIEY</sequence>
<keyword evidence="7" id="KW-1185">Reference proteome</keyword>
<dbReference type="AlphaFoldDB" id="A0A0K0E955"/>
<keyword evidence="4 6" id="KW-0472">Membrane</keyword>
<dbReference type="Proteomes" id="UP000035681">
    <property type="component" value="Unplaced"/>
</dbReference>
<dbReference type="PANTHER" id="PTHR46671">
    <property type="entry name" value="PROTEIN CBG11221"/>
    <property type="match status" value="1"/>
</dbReference>
<reference evidence="8" key="1">
    <citation type="submission" date="2015-08" db="UniProtKB">
        <authorList>
            <consortium name="WormBaseParasite"/>
        </authorList>
    </citation>
    <scope>IDENTIFICATION</scope>
</reference>
<dbReference type="InterPro" id="IPR003406">
    <property type="entry name" value="Glyco_trans_14"/>
</dbReference>
<protein>
    <submittedName>
        <fullName evidence="8">Glyco_tranf_2_2 domain-containing protein</fullName>
    </submittedName>
    <submittedName>
        <fullName evidence="9">Glycosyltransferase family 92 protein</fullName>
    </submittedName>
</protein>
<evidence type="ECO:0000313" key="7">
    <source>
        <dbReference type="Proteomes" id="UP000035681"/>
    </source>
</evidence>
<evidence type="ECO:0000256" key="3">
    <source>
        <dbReference type="ARBA" id="ARBA00022679"/>
    </source>
</evidence>
<evidence type="ECO:0000256" key="1">
    <source>
        <dbReference type="ARBA" id="ARBA00004606"/>
    </source>
</evidence>
<dbReference type="PANTHER" id="PTHR46671:SF7">
    <property type="entry name" value="CORE-2_I-BRANCHING ENZYME"/>
    <property type="match status" value="1"/>
</dbReference>
<dbReference type="Pfam" id="PF02485">
    <property type="entry name" value="Branch"/>
    <property type="match status" value="1"/>
</dbReference>
<name>A0A0K0E955_STRER</name>
<evidence type="ECO:0000256" key="5">
    <source>
        <dbReference type="ARBA" id="ARBA00023180"/>
    </source>
</evidence>
<evidence type="ECO:0000256" key="6">
    <source>
        <dbReference type="SAM" id="Phobius"/>
    </source>
</evidence>
<evidence type="ECO:0000256" key="4">
    <source>
        <dbReference type="ARBA" id="ARBA00023136"/>
    </source>
</evidence>
<keyword evidence="6" id="KW-1133">Transmembrane helix</keyword>
<organism evidence="8">
    <name type="scientific">Strongyloides stercoralis</name>
    <name type="common">Threadworm</name>
    <dbReference type="NCBI Taxonomy" id="6248"/>
    <lineage>
        <taxon>Eukaryota</taxon>
        <taxon>Metazoa</taxon>
        <taxon>Ecdysozoa</taxon>
        <taxon>Nematoda</taxon>
        <taxon>Chromadorea</taxon>
        <taxon>Rhabditida</taxon>
        <taxon>Tylenchina</taxon>
        <taxon>Panagrolaimomorpha</taxon>
        <taxon>Strongyloidoidea</taxon>
        <taxon>Strongyloididae</taxon>
        <taxon>Strongyloides</taxon>
    </lineage>
</organism>
<comment type="subcellular location">
    <subcellularLocation>
        <location evidence="1">Membrane</location>
        <topology evidence="1">Single-pass type II membrane protein</topology>
    </subcellularLocation>
</comment>
<dbReference type="STRING" id="6248.A0A0K0E955"/>
<evidence type="ECO:0000313" key="8">
    <source>
        <dbReference type="WBParaSite" id="SSTP_0000603900.1"/>
    </source>
</evidence>
<evidence type="ECO:0000313" key="9">
    <source>
        <dbReference type="WBParaSite" id="TCONS_00004064.p1"/>
    </source>
</evidence>
<feature type="transmembrane region" description="Helical" evidence="6">
    <location>
        <begin position="39"/>
        <end position="64"/>
    </location>
</feature>
<keyword evidence="3" id="KW-0808">Transferase</keyword>
<keyword evidence="2" id="KW-0328">Glycosyltransferase</keyword>
<evidence type="ECO:0000256" key="2">
    <source>
        <dbReference type="ARBA" id="ARBA00022676"/>
    </source>
</evidence>
<dbReference type="WBParaSite" id="SSTP_0000603900.1">
    <property type="protein sequence ID" value="SSTP_0000603900.1"/>
    <property type="gene ID" value="SSTP_0000603900"/>
</dbReference>
<keyword evidence="5" id="KW-0325">Glycoprotein</keyword>
<accession>A0A0K0E955</accession>
<proteinExistence type="predicted"/>
<dbReference type="GO" id="GO:0016757">
    <property type="term" value="F:glycosyltransferase activity"/>
    <property type="evidence" value="ECO:0007669"/>
    <property type="project" value="UniProtKB-KW"/>
</dbReference>
<dbReference type="WBParaSite" id="TCONS_00004064.p1">
    <property type="protein sequence ID" value="TCONS_00004064.p1"/>
    <property type="gene ID" value="XLOC_000998"/>
</dbReference>